<sequence length="305" mass="31238">MGIRSTLAAGLIAGLAWSVPASASSGTASAPFDPAMVHPACFDSLVSQAYTGETALERLPLAGCPGSEIAPEPRQDMMVMVRPPAEPEGNNPGGWSRGWVGSRLVGRFDGDRLVYELVENGGGTGVFSMLLSGRLATAEGVPVLEDLVLAPAGDRCNGGIHTATRIDGRALDVAQWATPYDLVSLILGLAPDDAPDGVPAALGKAAEDLPFCAACCAGTVLLRLDAATLAPHGGAADAPPLPGEVVTVTADGLGEYDDPASRCLARTLIPDVTTDPQAELSLPLERLPGLKAALLSCTTDKSHKK</sequence>
<gene>
    <name evidence="2" type="ORF">AUP44_21225</name>
</gene>
<dbReference type="GeneID" id="97240067"/>
<evidence type="ECO:0000313" key="3">
    <source>
        <dbReference type="Proteomes" id="UP000075787"/>
    </source>
</evidence>
<proteinExistence type="predicted"/>
<feature type="signal peptide" evidence="1">
    <location>
        <begin position="1"/>
        <end position="23"/>
    </location>
</feature>
<evidence type="ECO:0000256" key="1">
    <source>
        <dbReference type="SAM" id="SignalP"/>
    </source>
</evidence>
<feature type="chain" id="PRO_5007837117" evidence="1">
    <location>
        <begin position="24"/>
        <end position="305"/>
    </location>
</feature>
<protein>
    <submittedName>
        <fullName evidence="2">Uncharacterized protein</fullName>
    </submittedName>
</protein>
<accession>A0A162LTC6</accession>
<comment type="caution">
    <text evidence="2">The sequence shown here is derived from an EMBL/GenBank/DDBJ whole genome shotgun (WGS) entry which is preliminary data.</text>
</comment>
<dbReference type="AlphaFoldDB" id="A0A162LTC6"/>
<reference evidence="2 3" key="1">
    <citation type="submission" date="2015-12" db="EMBL/GenBank/DDBJ databases">
        <title>Genome sequence of Tistrella mobilis MCCC 1A02139.</title>
        <authorList>
            <person name="Lu L."/>
            <person name="Lai Q."/>
            <person name="Shao Z."/>
            <person name="Qian P."/>
        </authorList>
    </citation>
    <scope>NUCLEOTIDE SEQUENCE [LARGE SCALE GENOMIC DNA]</scope>
    <source>
        <strain evidence="2 3">MCCC 1A02139</strain>
    </source>
</reference>
<dbReference type="RefSeq" id="WP_062761715.1">
    <property type="nucleotide sequence ID" value="NZ_CP121045.1"/>
</dbReference>
<organism evidence="2 3">
    <name type="scientific">Tistrella mobilis</name>
    <dbReference type="NCBI Taxonomy" id="171437"/>
    <lineage>
        <taxon>Bacteria</taxon>
        <taxon>Pseudomonadati</taxon>
        <taxon>Pseudomonadota</taxon>
        <taxon>Alphaproteobacteria</taxon>
        <taxon>Geminicoccales</taxon>
        <taxon>Geminicoccaceae</taxon>
        <taxon>Tistrella</taxon>
    </lineage>
</organism>
<dbReference type="OrthoDB" id="7357458at2"/>
<evidence type="ECO:0000313" key="2">
    <source>
        <dbReference type="EMBL" id="KYO57008.1"/>
    </source>
</evidence>
<dbReference type="EMBL" id="LPZR01000034">
    <property type="protein sequence ID" value="KYO57008.1"/>
    <property type="molecule type" value="Genomic_DNA"/>
</dbReference>
<keyword evidence="1" id="KW-0732">Signal</keyword>
<name>A0A162LTC6_9PROT</name>
<dbReference type="Proteomes" id="UP000075787">
    <property type="component" value="Unassembled WGS sequence"/>
</dbReference>